<feature type="compositionally biased region" description="Polar residues" evidence="1">
    <location>
        <begin position="467"/>
        <end position="496"/>
    </location>
</feature>
<feature type="region of interest" description="Disordered" evidence="1">
    <location>
        <begin position="456"/>
        <end position="509"/>
    </location>
</feature>
<dbReference type="Proteomes" id="UP000663842">
    <property type="component" value="Unassembled WGS sequence"/>
</dbReference>
<gene>
    <name evidence="2" type="ORF">UXM345_LOCUS7014</name>
</gene>
<protein>
    <recommendedName>
        <fullName evidence="4">Replication-associated protein</fullName>
    </recommendedName>
</protein>
<reference evidence="2" key="1">
    <citation type="submission" date="2021-02" db="EMBL/GenBank/DDBJ databases">
        <authorList>
            <person name="Nowell W R."/>
        </authorList>
    </citation>
    <scope>NUCLEOTIDE SEQUENCE</scope>
</reference>
<feature type="compositionally biased region" description="Acidic residues" evidence="1">
    <location>
        <begin position="457"/>
        <end position="466"/>
    </location>
</feature>
<dbReference type="AlphaFoldDB" id="A0A819DLG9"/>
<evidence type="ECO:0000313" key="3">
    <source>
        <dbReference type="Proteomes" id="UP000663842"/>
    </source>
</evidence>
<name>A0A819DLG9_9BILA</name>
<sequence>MDVQVNYFHLLYLFFVHLKFIRLKMSSPSNNPSESVTNSEHTDSTIEINSSSTDRSTCHIAAGINNIQCSTTVQGQNGLWSKPYPPIDRSGYVDDHDRPFFLYHKQNATEISENKNFSLPASYEPWVKGKKGSNKLQLNVRKLAISGFSNVSRLNFVEYGLFKGEKKNGPPLMWSQFKKSSLDNETAAQLITSVEDNVGDIMVDFAFKAPRNAIKGYTGIRRNLECFQRDFNQKRKRLTKDHKEHCWPDSFPDCTPKLKSNMNYWLVNHFARTDYSQFGRPKALFLVGNTGTGKTSFALSLPGKPNHCRGYRSRDNWDDEADYIVLDDVPWNKIAKRGFLDKEDLITGQAELVAKEKYSKNKTIQTKKPAIVLLNPAAAKSFLELLEKKNDNNADFWRERSFVYVMGADEYFFKPKVIEGPLDTVTYTVDGVPLFDAYRRAWREDKEGTAAAVTVISEEEEEEENQESLSTASPAALSKATQTSNCIEEECNNQADMESVPSEQFEYYS</sequence>
<evidence type="ECO:0008006" key="4">
    <source>
        <dbReference type="Google" id="ProtNLM"/>
    </source>
</evidence>
<evidence type="ECO:0000256" key="1">
    <source>
        <dbReference type="SAM" id="MobiDB-lite"/>
    </source>
</evidence>
<feature type="region of interest" description="Disordered" evidence="1">
    <location>
        <begin position="29"/>
        <end position="51"/>
    </location>
</feature>
<organism evidence="2 3">
    <name type="scientific">Rotaria magnacalcarata</name>
    <dbReference type="NCBI Taxonomy" id="392030"/>
    <lineage>
        <taxon>Eukaryota</taxon>
        <taxon>Metazoa</taxon>
        <taxon>Spiralia</taxon>
        <taxon>Gnathifera</taxon>
        <taxon>Rotifera</taxon>
        <taxon>Eurotatoria</taxon>
        <taxon>Bdelloidea</taxon>
        <taxon>Philodinida</taxon>
        <taxon>Philodinidae</taxon>
        <taxon>Rotaria</taxon>
    </lineage>
</organism>
<proteinExistence type="predicted"/>
<dbReference type="EMBL" id="CAJOBF010000572">
    <property type="protein sequence ID" value="CAF3837662.1"/>
    <property type="molecule type" value="Genomic_DNA"/>
</dbReference>
<comment type="caution">
    <text evidence="2">The sequence shown here is derived from an EMBL/GenBank/DDBJ whole genome shotgun (WGS) entry which is preliminary data.</text>
</comment>
<evidence type="ECO:0000313" key="2">
    <source>
        <dbReference type="EMBL" id="CAF3837662.1"/>
    </source>
</evidence>
<accession>A0A819DLG9</accession>